<dbReference type="Proteomes" id="UP000789595">
    <property type="component" value="Unassembled WGS sequence"/>
</dbReference>
<evidence type="ECO:0000259" key="7">
    <source>
        <dbReference type="Pfam" id="PF01545"/>
    </source>
</evidence>
<evidence type="ECO:0000256" key="2">
    <source>
        <dbReference type="ARBA" id="ARBA00022448"/>
    </source>
</evidence>
<dbReference type="GO" id="GO:0016020">
    <property type="term" value="C:membrane"/>
    <property type="evidence" value="ECO:0007669"/>
    <property type="project" value="UniProtKB-SubCell"/>
</dbReference>
<dbReference type="PANTHER" id="PTHR43840:SF15">
    <property type="entry name" value="MITOCHONDRIAL METAL TRANSPORTER 1-RELATED"/>
    <property type="match status" value="1"/>
</dbReference>
<dbReference type="NCBIfam" id="TIGR01297">
    <property type="entry name" value="CDF"/>
    <property type="match status" value="1"/>
</dbReference>
<dbReference type="InterPro" id="IPR058533">
    <property type="entry name" value="Cation_efflux_TM"/>
</dbReference>
<reference evidence="8" key="1">
    <citation type="submission" date="2021-11" db="EMBL/GenBank/DDBJ databases">
        <authorList>
            <consortium name="Genoscope - CEA"/>
            <person name="William W."/>
        </authorList>
    </citation>
    <scope>NUCLEOTIDE SEQUENCE</scope>
</reference>
<sequence length="412" mass="42176">MRSLSILLLTATATTAHVHIHRASATTAPPVLDIHSARVHNPLASAPPTKTLESEEARITVIGAGVNVALSASKAVVGAACGSRVLVADAAHSFSDLVSDGAALMAVRLQKTSSPRYPGGCRKAGALGAAAIAGLLLACGASLAAGQVSALLPGAVRTTTSVARGPCALVAALSIASKEMLARATMRIGRRHRSAAVLANAKHHRSDALSSVVALAGVVGTRFGAFVDPAAALLVAGCVLKMGVETGQEALLELLDARDPEAEAAVHQAVAAAIPSEYAVDSVAVTGRASMEVRLLVPGATSARDVDHACRAAQRAAKRAAPEVALATCSPVVSDERPAFPKLKPLVPKRRAFKPAEVARPKPAERFEPQPASHEPIVVRPRILLAPTTLDVFKPGVGAVDPKRCPLIASLQ</sequence>
<evidence type="ECO:0000256" key="5">
    <source>
        <dbReference type="ARBA" id="ARBA00023136"/>
    </source>
</evidence>
<dbReference type="InterPro" id="IPR027469">
    <property type="entry name" value="Cation_efflux_TMD_sf"/>
</dbReference>
<name>A0A8J2SYX0_9STRA</name>
<dbReference type="Gene3D" id="1.20.1510.10">
    <property type="entry name" value="Cation efflux protein transmembrane domain"/>
    <property type="match status" value="1"/>
</dbReference>
<evidence type="ECO:0000256" key="6">
    <source>
        <dbReference type="SAM" id="SignalP"/>
    </source>
</evidence>
<gene>
    <name evidence="8" type="ORF">PECAL_5P06670</name>
</gene>
<dbReference type="AlphaFoldDB" id="A0A8J2SYX0"/>
<keyword evidence="4" id="KW-1133">Transmembrane helix</keyword>
<organism evidence="8 9">
    <name type="scientific">Pelagomonas calceolata</name>
    <dbReference type="NCBI Taxonomy" id="35677"/>
    <lineage>
        <taxon>Eukaryota</taxon>
        <taxon>Sar</taxon>
        <taxon>Stramenopiles</taxon>
        <taxon>Ochrophyta</taxon>
        <taxon>Pelagophyceae</taxon>
        <taxon>Pelagomonadales</taxon>
        <taxon>Pelagomonadaceae</taxon>
        <taxon>Pelagomonas</taxon>
    </lineage>
</organism>
<evidence type="ECO:0000256" key="1">
    <source>
        <dbReference type="ARBA" id="ARBA00004141"/>
    </source>
</evidence>
<evidence type="ECO:0000313" key="8">
    <source>
        <dbReference type="EMBL" id="CAH0376109.1"/>
    </source>
</evidence>
<keyword evidence="2" id="KW-0813">Transport</keyword>
<feature type="chain" id="PRO_5035304307" description="Cation efflux protein transmembrane domain-containing protein" evidence="6">
    <location>
        <begin position="17"/>
        <end position="412"/>
    </location>
</feature>
<dbReference type="SUPFAM" id="SSF161111">
    <property type="entry name" value="Cation efflux protein transmembrane domain-like"/>
    <property type="match status" value="1"/>
</dbReference>
<dbReference type="OrthoDB" id="435980at2759"/>
<feature type="domain" description="Cation efflux protein transmembrane" evidence="7">
    <location>
        <begin position="62"/>
        <end position="255"/>
    </location>
</feature>
<dbReference type="InterPro" id="IPR002524">
    <property type="entry name" value="Cation_efflux"/>
</dbReference>
<keyword evidence="6" id="KW-0732">Signal</keyword>
<comment type="subcellular location">
    <subcellularLocation>
        <location evidence="1">Membrane</location>
        <topology evidence="1">Multi-pass membrane protein</topology>
    </subcellularLocation>
</comment>
<feature type="signal peptide" evidence="6">
    <location>
        <begin position="1"/>
        <end position="16"/>
    </location>
</feature>
<evidence type="ECO:0000313" key="9">
    <source>
        <dbReference type="Proteomes" id="UP000789595"/>
    </source>
</evidence>
<comment type="caution">
    <text evidence="8">The sequence shown here is derived from an EMBL/GenBank/DDBJ whole genome shotgun (WGS) entry which is preliminary data.</text>
</comment>
<keyword evidence="9" id="KW-1185">Reference proteome</keyword>
<evidence type="ECO:0000256" key="3">
    <source>
        <dbReference type="ARBA" id="ARBA00022692"/>
    </source>
</evidence>
<dbReference type="Pfam" id="PF01545">
    <property type="entry name" value="Cation_efflux"/>
    <property type="match status" value="1"/>
</dbReference>
<dbReference type="PANTHER" id="PTHR43840">
    <property type="entry name" value="MITOCHONDRIAL METAL TRANSPORTER 1-RELATED"/>
    <property type="match status" value="1"/>
</dbReference>
<proteinExistence type="predicted"/>
<keyword evidence="5" id="KW-0472">Membrane</keyword>
<dbReference type="InterPro" id="IPR050291">
    <property type="entry name" value="CDF_Transporter"/>
</dbReference>
<protein>
    <recommendedName>
        <fullName evidence="7">Cation efflux protein transmembrane domain-containing protein</fullName>
    </recommendedName>
</protein>
<evidence type="ECO:0000256" key="4">
    <source>
        <dbReference type="ARBA" id="ARBA00022989"/>
    </source>
</evidence>
<dbReference type="EMBL" id="CAKKNE010000005">
    <property type="protein sequence ID" value="CAH0376109.1"/>
    <property type="molecule type" value="Genomic_DNA"/>
</dbReference>
<dbReference type="GO" id="GO:0008324">
    <property type="term" value="F:monoatomic cation transmembrane transporter activity"/>
    <property type="evidence" value="ECO:0007669"/>
    <property type="project" value="InterPro"/>
</dbReference>
<keyword evidence="3" id="KW-0812">Transmembrane</keyword>
<accession>A0A8J2SYX0</accession>